<dbReference type="GeneID" id="92084605"/>
<reference evidence="1 2" key="1">
    <citation type="submission" date="2023-01" db="EMBL/GenBank/DDBJ databases">
        <title>Analysis of 21 Apiospora genomes using comparative genomics revels a genus with tremendous synthesis potential of carbohydrate active enzymes and secondary metabolites.</title>
        <authorList>
            <person name="Sorensen T."/>
        </authorList>
    </citation>
    <scope>NUCLEOTIDE SEQUENCE [LARGE SCALE GENOMIC DNA]</scope>
    <source>
        <strain evidence="1 2">CBS 135458</strain>
    </source>
</reference>
<gene>
    <name evidence="1" type="ORF">PG994_000133</name>
</gene>
<dbReference type="PANTHER" id="PTHR37540">
    <property type="entry name" value="TRANSCRIPTION FACTOR (ACR-2), PUTATIVE-RELATED-RELATED"/>
    <property type="match status" value="1"/>
</dbReference>
<sequence length="387" mass="42980">MSQRYFPTNDEMTSLMFRLNMLEPVALEVSISCLAEWSLLRQYSPALEETKCRSSMRLIRLVRDGLQRPGAVSDSTLVGMMALSWRPANCCPHAGPLRGLFRDVGIDRLGVHENLAHYELAEESWAAFLYCLNMRGGIENIDLHCGSESFTLADNIGLCRAFQHVFQTWLPQVRPPLTEAAAFPVDDGLKELLLDIRVCCQEIEEYVIRAKNLGDPGLTGMVVPYQNIVQHRLMSLRREEGSGGSAEDICRAAALVFTLGVTFPLPRAEPLASAAADLARIMHSSSNTVQNRRFLFWTAMLGAIAAGATESPAAATNEGNESAGLYMFFLDHTRRFRAELGLTTWDAAKAMLKTFLWLDRACDEGAWKVWSQTLRPSQAAVSKQATM</sequence>
<name>A0ABR1X5G1_9PEZI</name>
<dbReference type="Proteomes" id="UP001480595">
    <property type="component" value="Unassembled WGS sequence"/>
</dbReference>
<accession>A0ABR1X5G1</accession>
<keyword evidence="2" id="KW-1185">Reference proteome</keyword>
<proteinExistence type="predicted"/>
<evidence type="ECO:0000313" key="1">
    <source>
        <dbReference type="EMBL" id="KAK8090628.1"/>
    </source>
</evidence>
<dbReference type="RefSeq" id="XP_066722174.1">
    <property type="nucleotide sequence ID" value="XM_066851542.1"/>
</dbReference>
<evidence type="ECO:0000313" key="2">
    <source>
        <dbReference type="Proteomes" id="UP001480595"/>
    </source>
</evidence>
<organism evidence="1 2">
    <name type="scientific">Apiospora phragmitis</name>
    <dbReference type="NCBI Taxonomy" id="2905665"/>
    <lineage>
        <taxon>Eukaryota</taxon>
        <taxon>Fungi</taxon>
        <taxon>Dikarya</taxon>
        <taxon>Ascomycota</taxon>
        <taxon>Pezizomycotina</taxon>
        <taxon>Sordariomycetes</taxon>
        <taxon>Xylariomycetidae</taxon>
        <taxon>Amphisphaeriales</taxon>
        <taxon>Apiosporaceae</taxon>
        <taxon>Apiospora</taxon>
    </lineage>
</organism>
<protein>
    <submittedName>
        <fullName evidence="1">Uncharacterized protein</fullName>
    </submittedName>
</protein>
<comment type="caution">
    <text evidence="1">The sequence shown here is derived from an EMBL/GenBank/DDBJ whole genome shotgun (WGS) entry which is preliminary data.</text>
</comment>
<dbReference type="EMBL" id="JAQQWL010000001">
    <property type="protein sequence ID" value="KAK8090628.1"/>
    <property type="molecule type" value="Genomic_DNA"/>
</dbReference>
<dbReference type="PANTHER" id="PTHR37540:SF5">
    <property type="entry name" value="TRANSCRIPTION FACTOR DOMAIN-CONTAINING PROTEIN"/>
    <property type="match status" value="1"/>
</dbReference>